<dbReference type="GO" id="GO:1904680">
    <property type="term" value="F:peptide transmembrane transporter activity"/>
    <property type="evidence" value="ECO:0007669"/>
    <property type="project" value="TreeGrafter"/>
</dbReference>
<sequence length="562" mass="61774">MNKKILSSGLIALVVFSLALAACAPAAAPAAEPTKAPEAAAAFAPMKVEAPNCDYGGEFKSIEAVDENTVKFTLCYSDPGFPSKVAFSAFGIQDKDYMDANAGDSVAMSEKPNGTGPYRLVEWKKGDSIIFEANPDYWGEKAKVKNLVFRWSDQSAQRYLELNSGTVDGIDNPAPEDIVKLKEDKNFTVYDRSPMNIFYIGFNNKIAPFDNEKVRQAFAQAIDRKRIVEQYYPEGSTVAENFVPDLFNPGFSKDIKWYSYDKDAAKKLLEDAGFDFNQEIKLSFRNVVRGYLPSPDKVAQELQGQLAEIGVKVKLNEMESATFIDATAAGQEGFYLLGWSADYPDSTNFYDYHFANENNKQFGALFPDIAEPIKAAGKISDTAERQKLYDKVNELLKTHVPMIPVAHGGSATVFKAKVEGAHASPLTNEIFAVMNNGADQLVWMQNGEPASLWCSDETDGETLRGCEAMYDSLLAYKVGGVEVEPSLAEKYTSNADATEYVFNLRKGVKFTNGAALDANDVVSSFAAQWDAKSPNHKGRTGTFEYFGSFFGSFLNAPEKSAE</sequence>
<evidence type="ECO:0000256" key="2">
    <source>
        <dbReference type="ARBA" id="ARBA00005695"/>
    </source>
</evidence>
<dbReference type="PROSITE" id="PS51257">
    <property type="entry name" value="PROKAR_LIPOPROTEIN"/>
    <property type="match status" value="1"/>
</dbReference>
<accession>A0A0P6WZT1</accession>
<evidence type="ECO:0000313" key="8">
    <source>
        <dbReference type="Proteomes" id="UP000050430"/>
    </source>
</evidence>
<evidence type="ECO:0000256" key="3">
    <source>
        <dbReference type="ARBA" id="ARBA00022448"/>
    </source>
</evidence>
<feature type="chain" id="PRO_5006132736" description="Solute-binding protein family 5 domain-containing protein" evidence="5">
    <location>
        <begin position="22"/>
        <end position="562"/>
    </location>
</feature>
<dbReference type="InterPro" id="IPR000914">
    <property type="entry name" value="SBP_5_dom"/>
</dbReference>
<keyword evidence="8" id="KW-1185">Reference proteome</keyword>
<dbReference type="Gene3D" id="3.90.76.10">
    <property type="entry name" value="Dipeptide-binding Protein, Domain 1"/>
    <property type="match status" value="1"/>
</dbReference>
<evidence type="ECO:0000256" key="4">
    <source>
        <dbReference type="ARBA" id="ARBA00022729"/>
    </source>
</evidence>
<evidence type="ECO:0000256" key="5">
    <source>
        <dbReference type="SAM" id="SignalP"/>
    </source>
</evidence>
<comment type="caution">
    <text evidence="7">The sequence shown here is derived from an EMBL/GenBank/DDBJ whole genome shotgun (WGS) entry which is preliminary data.</text>
</comment>
<feature type="domain" description="Solute-binding protein family 5" evidence="6">
    <location>
        <begin position="44"/>
        <end position="360"/>
    </location>
</feature>
<dbReference type="SUPFAM" id="SSF53850">
    <property type="entry name" value="Periplasmic binding protein-like II"/>
    <property type="match status" value="2"/>
</dbReference>
<protein>
    <recommendedName>
        <fullName evidence="6">Solute-binding protein family 5 domain-containing protein</fullName>
    </recommendedName>
</protein>
<comment type="subcellular location">
    <subcellularLocation>
        <location evidence="1">Cell membrane</location>
        <topology evidence="1">Lipid-anchor</topology>
    </subcellularLocation>
</comment>
<dbReference type="PANTHER" id="PTHR30290:SF9">
    <property type="entry name" value="OLIGOPEPTIDE-BINDING PROTEIN APPA"/>
    <property type="match status" value="1"/>
</dbReference>
<dbReference type="RefSeq" id="WP_062423118.1">
    <property type="nucleotide sequence ID" value="NZ_BBYA01000012.1"/>
</dbReference>
<evidence type="ECO:0000259" key="6">
    <source>
        <dbReference type="Pfam" id="PF00496"/>
    </source>
</evidence>
<dbReference type="AlphaFoldDB" id="A0A0P6WZT1"/>
<organism evidence="7 8">
    <name type="scientific">Leptolinea tardivitalis</name>
    <dbReference type="NCBI Taxonomy" id="229920"/>
    <lineage>
        <taxon>Bacteria</taxon>
        <taxon>Bacillati</taxon>
        <taxon>Chloroflexota</taxon>
        <taxon>Anaerolineae</taxon>
        <taxon>Anaerolineales</taxon>
        <taxon>Anaerolineaceae</taxon>
        <taxon>Leptolinea</taxon>
    </lineage>
</organism>
<dbReference type="InterPro" id="IPR023765">
    <property type="entry name" value="SBP_5_CS"/>
</dbReference>
<keyword evidence="4 5" id="KW-0732">Signal</keyword>
<dbReference type="EMBL" id="LGCK01000008">
    <property type="protein sequence ID" value="KPL72373.1"/>
    <property type="molecule type" value="Genomic_DNA"/>
</dbReference>
<evidence type="ECO:0000313" key="7">
    <source>
        <dbReference type="EMBL" id="KPL72373.1"/>
    </source>
</evidence>
<dbReference type="Gene3D" id="3.10.105.10">
    <property type="entry name" value="Dipeptide-binding Protein, Domain 3"/>
    <property type="match status" value="1"/>
</dbReference>
<dbReference type="InterPro" id="IPR039424">
    <property type="entry name" value="SBP_5"/>
</dbReference>
<dbReference type="STRING" id="229920.ADM99_08055"/>
<dbReference type="PROSITE" id="PS01040">
    <property type="entry name" value="SBP_BACTERIAL_5"/>
    <property type="match status" value="1"/>
</dbReference>
<keyword evidence="3" id="KW-0813">Transport</keyword>
<proteinExistence type="inferred from homology"/>
<gene>
    <name evidence="7" type="ORF">ADM99_08055</name>
</gene>
<dbReference type="Proteomes" id="UP000050430">
    <property type="component" value="Unassembled WGS sequence"/>
</dbReference>
<reference evidence="7 8" key="1">
    <citation type="submission" date="2015-07" db="EMBL/GenBank/DDBJ databases">
        <title>Genome sequence of Leptolinea tardivitalis DSM 16556.</title>
        <authorList>
            <person name="Hemp J."/>
            <person name="Ward L.M."/>
            <person name="Pace L.A."/>
            <person name="Fischer W.W."/>
        </authorList>
    </citation>
    <scope>NUCLEOTIDE SEQUENCE [LARGE SCALE GENOMIC DNA]</scope>
    <source>
        <strain evidence="7 8">YMTK-2</strain>
    </source>
</reference>
<dbReference type="GO" id="GO:0005886">
    <property type="term" value="C:plasma membrane"/>
    <property type="evidence" value="ECO:0007669"/>
    <property type="project" value="UniProtKB-SubCell"/>
</dbReference>
<dbReference type="Gene3D" id="3.40.190.10">
    <property type="entry name" value="Periplasmic binding protein-like II"/>
    <property type="match status" value="1"/>
</dbReference>
<evidence type="ECO:0000256" key="1">
    <source>
        <dbReference type="ARBA" id="ARBA00004193"/>
    </source>
</evidence>
<feature type="domain" description="Solute-binding protein family 5" evidence="6">
    <location>
        <begin position="482"/>
        <end position="536"/>
    </location>
</feature>
<dbReference type="OrthoDB" id="137511at2"/>
<feature type="signal peptide" evidence="5">
    <location>
        <begin position="1"/>
        <end position="21"/>
    </location>
</feature>
<comment type="similarity">
    <text evidence="2">Belongs to the bacterial solute-binding protein 5 family.</text>
</comment>
<name>A0A0P6WZT1_9CHLR</name>
<dbReference type="PANTHER" id="PTHR30290">
    <property type="entry name" value="PERIPLASMIC BINDING COMPONENT OF ABC TRANSPORTER"/>
    <property type="match status" value="1"/>
</dbReference>
<dbReference type="Pfam" id="PF00496">
    <property type="entry name" value="SBP_bac_5"/>
    <property type="match status" value="2"/>
</dbReference>
<dbReference type="GO" id="GO:0015833">
    <property type="term" value="P:peptide transport"/>
    <property type="evidence" value="ECO:0007669"/>
    <property type="project" value="TreeGrafter"/>
</dbReference>